<evidence type="ECO:0000256" key="2">
    <source>
        <dbReference type="ARBA" id="ARBA00022908"/>
    </source>
</evidence>
<dbReference type="Pfam" id="PF13356">
    <property type="entry name" value="Arm-DNA-bind_3"/>
    <property type="match status" value="1"/>
</dbReference>
<dbReference type="EMBL" id="JAWRCO010000001">
    <property type="protein sequence ID" value="MDW6003315.1"/>
    <property type="molecule type" value="Genomic_DNA"/>
</dbReference>
<dbReference type="InterPro" id="IPR038488">
    <property type="entry name" value="Integrase_DNA-bd_sf"/>
</dbReference>
<evidence type="ECO:0000256" key="5">
    <source>
        <dbReference type="PROSITE-ProRule" id="PRU01248"/>
    </source>
</evidence>
<keyword evidence="4" id="KW-0233">DNA recombination</keyword>
<evidence type="ECO:0000259" key="6">
    <source>
        <dbReference type="PROSITE" id="PS51898"/>
    </source>
</evidence>
<protein>
    <submittedName>
        <fullName evidence="8">Integrase domain-containing protein</fullName>
    </submittedName>
    <submittedName>
        <fullName evidence="9">Prophage CP4-57 integrase</fullName>
    </submittedName>
</protein>
<feature type="domain" description="Tyr recombinase" evidence="6">
    <location>
        <begin position="209"/>
        <end position="387"/>
    </location>
</feature>
<evidence type="ECO:0000256" key="3">
    <source>
        <dbReference type="ARBA" id="ARBA00023125"/>
    </source>
</evidence>
<gene>
    <name evidence="9" type="primary">intA</name>
    <name evidence="8" type="ORF">SBX37_10690</name>
    <name evidence="9" type="ORF">VIM7927_01131</name>
</gene>
<dbReference type="InterPro" id="IPR050808">
    <property type="entry name" value="Phage_Integrase"/>
</dbReference>
<dbReference type="InterPro" id="IPR044068">
    <property type="entry name" value="CB"/>
</dbReference>
<dbReference type="PROSITE" id="PS51898">
    <property type="entry name" value="TYR_RECOMBINASE"/>
    <property type="match status" value="1"/>
</dbReference>
<dbReference type="NCBIfam" id="NF007246">
    <property type="entry name" value="PRK09692.1"/>
    <property type="match status" value="1"/>
</dbReference>
<comment type="similarity">
    <text evidence="1">Belongs to the 'phage' integrase family.</text>
</comment>
<feature type="domain" description="Core-binding (CB)" evidence="7">
    <location>
        <begin position="105"/>
        <end position="186"/>
    </location>
</feature>
<name>A0A1Y6IQI0_9VIBR</name>
<dbReference type="Gene3D" id="1.10.443.10">
    <property type="entry name" value="Intergrase catalytic core"/>
    <property type="match status" value="1"/>
</dbReference>
<evidence type="ECO:0000313" key="8">
    <source>
        <dbReference type="EMBL" id="MDW6003315.1"/>
    </source>
</evidence>
<dbReference type="AlphaFoldDB" id="A0A1Y6IQI0"/>
<organism evidence="9 10">
    <name type="scientific">Vibrio mangrovi</name>
    <dbReference type="NCBI Taxonomy" id="474394"/>
    <lineage>
        <taxon>Bacteria</taxon>
        <taxon>Pseudomonadati</taxon>
        <taxon>Pseudomonadota</taxon>
        <taxon>Gammaproteobacteria</taxon>
        <taxon>Vibrionales</taxon>
        <taxon>Vibrionaceae</taxon>
        <taxon>Vibrio</taxon>
    </lineage>
</organism>
<dbReference type="Pfam" id="PF22022">
    <property type="entry name" value="Phage_int_M"/>
    <property type="match status" value="1"/>
</dbReference>
<reference evidence="8 11" key="2">
    <citation type="submission" date="2023-11" db="EMBL/GenBank/DDBJ databases">
        <title>Plant-associative lifestyle of Vibrio porteresiae and its evolutionary dynamics.</title>
        <authorList>
            <person name="Rameshkumar N."/>
            <person name="Kirti K."/>
        </authorList>
    </citation>
    <scope>NUCLEOTIDE SEQUENCE [LARGE SCALE GENOMIC DNA]</scope>
    <source>
        <strain evidence="8 11">MSSRF38</strain>
    </source>
</reference>
<dbReference type="Proteomes" id="UP000196125">
    <property type="component" value="Unassembled WGS sequence"/>
</dbReference>
<evidence type="ECO:0000259" key="7">
    <source>
        <dbReference type="PROSITE" id="PS51900"/>
    </source>
</evidence>
<dbReference type="GO" id="GO:0003677">
    <property type="term" value="F:DNA binding"/>
    <property type="evidence" value="ECO:0007669"/>
    <property type="project" value="UniProtKB-UniRule"/>
</dbReference>
<reference evidence="9 10" key="1">
    <citation type="submission" date="2017-05" db="EMBL/GenBank/DDBJ databases">
        <authorList>
            <person name="Song R."/>
            <person name="Chenine A.L."/>
            <person name="Ruprecht R.M."/>
        </authorList>
    </citation>
    <scope>NUCLEOTIDE SEQUENCE [LARGE SCALE GENOMIC DNA]</scope>
    <source>
        <strain evidence="9 10">CECT 7927</strain>
    </source>
</reference>
<dbReference type="PROSITE" id="PS51900">
    <property type="entry name" value="CB"/>
    <property type="match status" value="1"/>
</dbReference>
<dbReference type="GO" id="GO:0006310">
    <property type="term" value="P:DNA recombination"/>
    <property type="evidence" value="ECO:0007669"/>
    <property type="project" value="UniProtKB-KW"/>
</dbReference>
<keyword evidence="3 5" id="KW-0238">DNA-binding</keyword>
<sequence length="414" mass="46647">MARQTTSLTATQVKEAKPKDKEYYLVDGQGLKLRIKPNGSKSWLLNYLKPISKKRTNLSLGMYPDLSLANARKEAVKARELLVQNIDPKEHRDTQRVAQAAALKHTLQNVAAQWFDIKKHSISHDHGVDIWRSLELHAFPTLGNTPVSEITAPKVINAIRPIEAQGKLDTVKRVNQRLNEIMDYAVNIGLIHANPISGIKAAFKIATKQNNPALTPKELPELMATLSHSNTKMVTKFLIEWQLHTMVRPNEAAGTRWDEIDFNKQIWIIPPSRMKKKKEHRVPLTPQSLAILEAIKPISGHREYVFPADRNPKKGVNSQTANAALKRMGFKDRSTAHGLRSLASTTLNEQGFDSDVIEAALAHVDTDKVRGVYNRTDYLERRRKVMHWWSEHIEQASIGSLSVTGFKTLKVVGS</sequence>
<dbReference type="GO" id="GO:0015074">
    <property type="term" value="P:DNA integration"/>
    <property type="evidence" value="ECO:0007669"/>
    <property type="project" value="UniProtKB-KW"/>
</dbReference>
<dbReference type="Proteomes" id="UP001283366">
    <property type="component" value="Unassembled WGS sequence"/>
</dbReference>
<dbReference type="Gene3D" id="3.30.160.390">
    <property type="entry name" value="Integrase, DNA-binding domain"/>
    <property type="match status" value="1"/>
</dbReference>
<dbReference type="PANTHER" id="PTHR30629">
    <property type="entry name" value="PROPHAGE INTEGRASE"/>
    <property type="match status" value="1"/>
</dbReference>
<evidence type="ECO:0000313" key="10">
    <source>
        <dbReference type="Proteomes" id="UP000196125"/>
    </source>
</evidence>
<dbReference type="InterPro" id="IPR025166">
    <property type="entry name" value="Integrase_DNA_bind_dom"/>
</dbReference>
<evidence type="ECO:0000313" key="9">
    <source>
        <dbReference type="EMBL" id="SMR99895.1"/>
    </source>
</evidence>
<dbReference type="Gene3D" id="1.10.150.130">
    <property type="match status" value="1"/>
</dbReference>
<evidence type="ECO:0000256" key="1">
    <source>
        <dbReference type="ARBA" id="ARBA00008857"/>
    </source>
</evidence>
<dbReference type="SUPFAM" id="SSF56349">
    <property type="entry name" value="DNA breaking-rejoining enzymes"/>
    <property type="match status" value="1"/>
</dbReference>
<evidence type="ECO:0000313" key="11">
    <source>
        <dbReference type="Proteomes" id="UP001283366"/>
    </source>
</evidence>
<accession>A0A1Y6IQI0</accession>
<dbReference type="EMBL" id="FXXI01000001">
    <property type="protein sequence ID" value="SMR99895.1"/>
    <property type="molecule type" value="Genomic_DNA"/>
</dbReference>
<dbReference type="OrthoDB" id="9795573at2"/>
<dbReference type="InterPro" id="IPR013762">
    <property type="entry name" value="Integrase-like_cat_sf"/>
</dbReference>
<dbReference type="InterPro" id="IPR010998">
    <property type="entry name" value="Integrase_recombinase_N"/>
</dbReference>
<dbReference type="RefSeq" id="WP_087479887.1">
    <property type="nucleotide sequence ID" value="NZ_AP024883.1"/>
</dbReference>
<dbReference type="InterPro" id="IPR053876">
    <property type="entry name" value="Phage_int_M"/>
</dbReference>
<proteinExistence type="inferred from homology"/>
<dbReference type="InterPro" id="IPR002104">
    <property type="entry name" value="Integrase_catalytic"/>
</dbReference>
<dbReference type="Pfam" id="PF00589">
    <property type="entry name" value="Phage_integrase"/>
    <property type="match status" value="1"/>
</dbReference>
<dbReference type="PANTHER" id="PTHR30629:SF6">
    <property type="entry name" value="PROPHAGE INTEGRASE INTA-RELATED"/>
    <property type="match status" value="1"/>
</dbReference>
<keyword evidence="11" id="KW-1185">Reference proteome</keyword>
<dbReference type="CDD" id="cd00801">
    <property type="entry name" value="INT_P4_C"/>
    <property type="match status" value="1"/>
</dbReference>
<dbReference type="InterPro" id="IPR011010">
    <property type="entry name" value="DNA_brk_join_enz"/>
</dbReference>
<keyword evidence="2" id="KW-0229">DNA integration</keyword>
<evidence type="ECO:0000256" key="4">
    <source>
        <dbReference type="ARBA" id="ARBA00023172"/>
    </source>
</evidence>